<dbReference type="EMBL" id="CASHSV030000001">
    <property type="protein sequence ID" value="CAJ2627948.1"/>
    <property type="molecule type" value="Genomic_DNA"/>
</dbReference>
<organism evidence="1 2">
    <name type="scientific">Trifolium pratense</name>
    <name type="common">Red clover</name>
    <dbReference type="NCBI Taxonomy" id="57577"/>
    <lineage>
        <taxon>Eukaryota</taxon>
        <taxon>Viridiplantae</taxon>
        <taxon>Streptophyta</taxon>
        <taxon>Embryophyta</taxon>
        <taxon>Tracheophyta</taxon>
        <taxon>Spermatophyta</taxon>
        <taxon>Magnoliopsida</taxon>
        <taxon>eudicotyledons</taxon>
        <taxon>Gunneridae</taxon>
        <taxon>Pentapetalae</taxon>
        <taxon>rosids</taxon>
        <taxon>fabids</taxon>
        <taxon>Fabales</taxon>
        <taxon>Fabaceae</taxon>
        <taxon>Papilionoideae</taxon>
        <taxon>50 kb inversion clade</taxon>
        <taxon>NPAAA clade</taxon>
        <taxon>Hologalegina</taxon>
        <taxon>IRL clade</taxon>
        <taxon>Trifolieae</taxon>
        <taxon>Trifolium</taxon>
    </lineage>
</organism>
<accession>A0ACB0I765</accession>
<sequence length="698" mass="79370">MEDTKKLYRSLSTATTTTTTTTTTTAEDPILKDTTNLCQTLFNQLYTKFLEFFSLLPLHNHEPDDETMSLPSPDSRLWPLVQHLSLILRCSLVVLTLPYPDQAFLINKIHRIFRILNSFTSVTGTTFLLFHNFLSDLDIKLSHSCRPFLCAVLEDSYWSCIIHLNLKMLFKVFADELLRHQSLRRYLMRADTTYSNCEKMFVCRSTDDDIVCVLEVISAHFILSVSNEKAFENFISRLCLHCDEDVRFPELGLGPAMALLLDPVVYSAPKMFQAHVLSLVSEAIESGLSSENLDPDLGFYLMAFQKSASLYSMHVSCLQMDSFNIELSSAYNGSLFERGHPTFESYIQGRTSNKLNQVLSQSKNSLDSYQCKISSKTKADLLAEYIEYMKARQCIFADSRHNKAASILDYIINQTFSQDAAGDDVKQNTSAEDISLLASILKLMSVLLLKTIKCLSNSGDSVCLKTMGSSSVRDDYDFLISIIEPFQELKFCLPIQTSFYDMMKIQQSNYKVSKSMLVYFSGLLSLSFYNGYDVLAKGCISVIMALMSMFIFEEGDLVDLGSSRSLSLKSCTSEVSLYKSQEGPGNKQSIYKVAAEFHRIRTCNLRMDSIVADGSEETCKGKAYLDCTLTKREADYDELADFIVCKKGKDYSSWLNNRLKFRQQKYQKVIGSKEFKKERVWKSLRLRKLVSYFEANVI</sequence>
<evidence type="ECO:0000313" key="1">
    <source>
        <dbReference type="EMBL" id="CAJ2627948.1"/>
    </source>
</evidence>
<protein>
    <submittedName>
        <fullName evidence="1">Uncharacterized protein</fullName>
    </submittedName>
</protein>
<gene>
    <name evidence="1" type="ORF">MILVUS5_LOCUS292</name>
</gene>
<evidence type="ECO:0000313" key="2">
    <source>
        <dbReference type="Proteomes" id="UP001177021"/>
    </source>
</evidence>
<proteinExistence type="predicted"/>
<comment type="caution">
    <text evidence="1">The sequence shown here is derived from an EMBL/GenBank/DDBJ whole genome shotgun (WGS) entry which is preliminary data.</text>
</comment>
<keyword evidence="2" id="KW-1185">Reference proteome</keyword>
<reference evidence="1" key="1">
    <citation type="submission" date="2023-10" db="EMBL/GenBank/DDBJ databases">
        <authorList>
            <person name="Rodriguez Cubillos JULIANA M."/>
            <person name="De Vega J."/>
        </authorList>
    </citation>
    <scope>NUCLEOTIDE SEQUENCE</scope>
</reference>
<name>A0ACB0I765_TRIPR</name>
<dbReference type="Proteomes" id="UP001177021">
    <property type="component" value="Unassembled WGS sequence"/>
</dbReference>